<sequence length="107" mass="11643">MMIALIALTYLAFGLLAMSMFGHFREAMGRAPKTLESRLLYAGGWLALLASFVLCGMGYGWGYGSILFFGLMTLAALPVVLQLSYLGRSLPKALMLAPVVFVVGWFI</sequence>
<dbReference type="Proteomes" id="UP000254069">
    <property type="component" value="Unassembled WGS sequence"/>
</dbReference>
<keyword evidence="2" id="KW-1185">Reference proteome</keyword>
<gene>
    <name evidence="1" type="ORF">NCTC10738_03167</name>
</gene>
<dbReference type="EMBL" id="UGYO01000002">
    <property type="protein sequence ID" value="SUJ00647.1"/>
    <property type="molecule type" value="Genomic_DNA"/>
</dbReference>
<evidence type="ECO:0000313" key="1">
    <source>
        <dbReference type="EMBL" id="SUJ00647.1"/>
    </source>
</evidence>
<dbReference type="InterPro" id="IPR021762">
    <property type="entry name" value="DUF3325"/>
</dbReference>
<name>A0A380BHB7_9GAMM</name>
<proteinExistence type="predicted"/>
<dbReference type="Pfam" id="PF11804">
    <property type="entry name" value="DUF3325"/>
    <property type="match status" value="1"/>
</dbReference>
<dbReference type="KEGG" id="salg:BS332_21670"/>
<reference evidence="1 2" key="1">
    <citation type="submission" date="2018-06" db="EMBL/GenBank/DDBJ databases">
        <authorList>
            <consortium name="Pathogen Informatics"/>
            <person name="Doyle S."/>
        </authorList>
    </citation>
    <scope>NUCLEOTIDE SEQUENCE [LARGE SCALE GENOMIC DNA]</scope>
    <source>
        <strain evidence="1 2">NCTC10738</strain>
    </source>
</reference>
<accession>A0A380BHB7</accession>
<dbReference type="RefSeq" id="WP_044734831.1">
    <property type="nucleotide sequence ID" value="NZ_AP024615.1"/>
</dbReference>
<evidence type="ECO:0000313" key="2">
    <source>
        <dbReference type="Proteomes" id="UP000254069"/>
    </source>
</evidence>
<protein>
    <submittedName>
        <fullName evidence="1">Protein of uncharacterized function (DUF3325)</fullName>
    </submittedName>
</protein>
<dbReference type="AlphaFoldDB" id="A0A380BHB7"/>
<organism evidence="1 2">
    <name type="scientific">Shewanella algae</name>
    <dbReference type="NCBI Taxonomy" id="38313"/>
    <lineage>
        <taxon>Bacteria</taxon>
        <taxon>Pseudomonadati</taxon>
        <taxon>Pseudomonadota</taxon>
        <taxon>Gammaproteobacteria</taxon>
        <taxon>Alteromonadales</taxon>
        <taxon>Shewanellaceae</taxon>
        <taxon>Shewanella</taxon>
    </lineage>
</organism>